<comment type="subcellular location">
    <subcellularLocation>
        <location evidence="1">Secreted</location>
    </subcellularLocation>
</comment>
<name>A0A6J2UFS0_DROLE</name>
<evidence type="ECO:0000313" key="6">
    <source>
        <dbReference type="Proteomes" id="UP000504634"/>
    </source>
</evidence>
<feature type="domain" description="SCP" evidence="5">
    <location>
        <begin position="84"/>
        <end position="239"/>
    </location>
</feature>
<dbReference type="SMART" id="SM00198">
    <property type="entry name" value="SCP"/>
    <property type="match status" value="1"/>
</dbReference>
<dbReference type="Gene3D" id="3.40.33.10">
    <property type="entry name" value="CAP"/>
    <property type="match status" value="1"/>
</dbReference>
<organism evidence="6 7">
    <name type="scientific">Drosophila lebanonensis</name>
    <name type="common">Fruit fly</name>
    <name type="synonym">Scaptodrosophila lebanonensis</name>
    <dbReference type="NCBI Taxonomy" id="7225"/>
    <lineage>
        <taxon>Eukaryota</taxon>
        <taxon>Metazoa</taxon>
        <taxon>Ecdysozoa</taxon>
        <taxon>Arthropoda</taxon>
        <taxon>Hexapoda</taxon>
        <taxon>Insecta</taxon>
        <taxon>Pterygota</taxon>
        <taxon>Neoptera</taxon>
        <taxon>Endopterygota</taxon>
        <taxon>Diptera</taxon>
        <taxon>Brachycera</taxon>
        <taxon>Muscomorpha</taxon>
        <taxon>Ephydroidea</taxon>
        <taxon>Drosophilidae</taxon>
        <taxon>Scaptodrosophila</taxon>
    </lineage>
</organism>
<keyword evidence="6" id="KW-1185">Reference proteome</keyword>
<feature type="chain" id="PRO_5026689697" evidence="4">
    <location>
        <begin position="19"/>
        <end position="441"/>
    </location>
</feature>
<evidence type="ECO:0000256" key="3">
    <source>
        <dbReference type="SAM" id="MobiDB-lite"/>
    </source>
</evidence>
<gene>
    <name evidence="7" type="primary">LOC115633921</name>
</gene>
<feature type="compositionally biased region" description="Basic residues" evidence="3">
    <location>
        <begin position="298"/>
        <end position="308"/>
    </location>
</feature>
<evidence type="ECO:0000256" key="4">
    <source>
        <dbReference type="SAM" id="SignalP"/>
    </source>
</evidence>
<dbReference type="InterPro" id="IPR035940">
    <property type="entry name" value="CAP_sf"/>
</dbReference>
<dbReference type="PANTHER" id="PTHR10334">
    <property type="entry name" value="CYSTEINE-RICH SECRETORY PROTEIN-RELATED"/>
    <property type="match status" value="1"/>
</dbReference>
<accession>A0A6J2UFS0</accession>
<dbReference type="OrthoDB" id="414826at2759"/>
<evidence type="ECO:0000256" key="2">
    <source>
        <dbReference type="ARBA" id="ARBA00022525"/>
    </source>
</evidence>
<dbReference type="GeneID" id="115633921"/>
<keyword evidence="4" id="KW-0732">Signal</keyword>
<feature type="region of interest" description="Disordered" evidence="3">
    <location>
        <begin position="285"/>
        <end position="312"/>
    </location>
</feature>
<keyword evidence="2" id="KW-0964">Secreted</keyword>
<dbReference type="Proteomes" id="UP000504634">
    <property type="component" value="Unplaced"/>
</dbReference>
<protein>
    <submittedName>
        <fullName evidence="7">Allergen Tab y 5.0101</fullName>
    </submittedName>
</protein>
<evidence type="ECO:0000256" key="1">
    <source>
        <dbReference type="ARBA" id="ARBA00004613"/>
    </source>
</evidence>
<dbReference type="RefSeq" id="XP_030387291.1">
    <property type="nucleotide sequence ID" value="XM_030531431.1"/>
</dbReference>
<dbReference type="CDD" id="cd05380">
    <property type="entry name" value="CAP_euk"/>
    <property type="match status" value="1"/>
</dbReference>
<evidence type="ECO:0000313" key="7">
    <source>
        <dbReference type="RefSeq" id="XP_030387291.1"/>
    </source>
</evidence>
<sequence>MWLRVLLLHIVLLGSVVSQGERDANAIENSKESGESISVELYNATNYCDPSLCEGHPHVACNAELYNYGSKCEISAQLLNLKRDTEQFIVDKLNEFRNQVARGGFQGFLPASHMPALSWDKELAYLARLNVQKCSLVFDKCRNTMSSRDVGQSIAYKGLKGNLPLLEDIISDQLLMWFNENSGASMMDILKYRGHNVGKPKDNFLQMILQDNEKVGCAVLQQSKNDWMQTYITCNYDHSPVANKPIYETSPTAADHCPDGQSRKFQFLCSTLDNEKEESPYAMVDNFSSDSSEDESKKQKKKSAKSRTHKDGVVHEVTTLKKNKIFRVKGNTLKRKFGNFLRYLNKAKKKTENTHVVILTSNHEVDDGKNQNEEAQAAKVLARRTRLMQKSLRSQARRIRNRGIMSRTMKHSRMIKQTARSRSGLARSRIGNGHAIWRTLK</sequence>
<proteinExistence type="predicted"/>
<dbReference type="SUPFAM" id="SSF55797">
    <property type="entry name" value="PR-1-like"/>
    <property type="match status" value="1"/>
</dbReference>
<dbReference type="GO" id="GO:0005576">
    <property type="term" value="C:extracellular region"/>
    <property type="evidence" value="ECO:0007669"/>
    <property type="project" value="UniProtKB-SubCell"/>
</dbReference>
<reference evidence="7" key="1">
    <citation type="submission" date="2025-08" db="UniProtKB">
        <authorList>
            <consortium name="RefSeq"/>
        </authorList>
    </citation>
    <scope>IDENTIFICATION</scope>
    <source>
        <strain evidence="7">11010-0011.00</strain>
        <tissue evidence="7">Whole body</tissue>
    </source>
</reference>
<dbReference type="AlphaFoldDB" id="A0A6J2UFS0"/>
<dbReference type="InterPro" id="IPR001283">
    <property type="entry name" value="CRISP-related"/>
</dbReference>
<dbReference type="InterPro" id="IPR014044">
    <property type="entry name" value="CAP_dom"/>
</dbReference>
<dbReference type="Pfam" id="PF00188">
    <property type="entry name" value="CAP"/>
    <property type="match status" value="1"/>
</dbReference>
<feature type="signal peptide" evidence="4">
    <location>
        <begin position="1"/>
        <end position="18"/>
    </location>
</feature>
<evidence type="ECO:0000259" key="5">
    <source>
        <dbReference type="SMART" id="SM00198"/>
    </source>
</evidence>